<dbReference type="Proteomes" id="UP000274920">
    <property type="component" value="Unassembled WGS sequence"/>
</dbReference>
<gene>
    <name evidence="2" type="ORF">EBB54_20185</name>
</gene>
<reference evidence="2" key="1">
    <citation type="submission" date="2018-10" db="EMBL/GenBank/DDBJ databases">
        <title>Schaedlerella arabinophila gen. nov. sp. nov., isolated from the mouse intestinal tract and comparative analysis with the genome of the closely related altered Schaedler flora strain ASF502.</title>
        <authorList>
            <person name="Miyake S."/>
            <person name="Soh M."/>
            <person name="Seedorf H."/>
        </authorList>
    </citation>
    <scope>NUCLEOTIDE SEQUENCE [LARGE SCALE GENOMIC DNA]</scope>
    <source>
        <strain evidence="2">DSM 106076</strain>
    </source>
</reference>
<dbReference type="AlphaFoldDB" id="A0A3R8JPJ9"/>
<evidence type="ECO:0000256" key="1">
    <source>
        <dbReference type="SAM" id="Phobius"/>
    </source>
</evidence>
<evidence type="ECO:0000313" key="3">
    <source>
        <dbReference type="Proteomes" id="UP000274920"/>
    </source>
</evidence>
<evidence type="ECO:0000313" key="2">
    <source>
        <dbReference type="EMBL" id="RRK33406.1"/>
    </source>
</evidence>
<accession>A0A3R8JPJ9</accession>
<keyword evidence="1" id="KW-0472">Membrane</keyword>
<name>A0A3R8JPJ9_9FIRM</name>
<comment type="caution">
    <text evidence="2">The sequence shown here is derived from an EMBL/GenBank/DDBJ whole genome shotgun (WGS) entry which is preliminary data.</text>
</comment>
<dbReference type="EMBL" id="RHJS01000002">
    <property type="protein sequence ID" value="RRK33406.1"/>
    <property type="molecule type" value="Genomic_DNA"/>
</dbReference>
<protein>
    <submittedName>
        <fullName evidence="2">Uncharacterized protein</fullName>
    </submittedName>
</protein>
<keyword evidence="1" id="KW-0812">Transmembrane</keyword>
<sequence>MKNRRFFLNYFYTIAYLFLIVNIFFYFPSGDCFAVSIHFSLKTSTFLENFTIIHIFYILHFSAYILPPSNSQSGTRVAIRVYPFDAYQVYPKRISVNLHIFFIYIIFVRRHLQT</sequence>
<feature type="transmembrane region" description="Helical" evidence="1">
    <location>
        <begin position="7"/>
        <end position="27"/>
    </location>
</feature>
<keyword evidence="1" id="KW-1133">Transmembrane helix</keyword>
<organism evidence="2 3">
    <name type="scientific">Schaedlerella arabinosiphila</name>
    <dbReference type="NCBI Taxonomy" id="2044587"/>
    <lineage>
        <taxon>Bacteria</taxon>
        <taxon>Bacillati</taxon>
        <taxon>Bacillota</taxon>
        <taxon>Clostridia</taxon>
        <taxon>Lachnospirales</taxon>
        <taxon>Lachnospiraceae</taxon>
        <taxon>Schaedlerella</taxon>
    </lineage>
</organism>
<proteinExistence type="predicted"/>
<feature type="transmembrane region" description="Helical" evidence="1">
    <location>
        <begin position="47"/>
        <end position="66"/>
    </location>
</feature>
<keyword evidence="3" id="KW-1185">Reference proteome</keyword>